<evidence type="ECO:0000313" key="10">
    <source>
        <dbReference type="EMBL" id="KNF06542.1"/>
    </source>
</evidence>
<comment type="caution">
    <text evidence="10">The sequence shown here is derived from an EMBL/GenBank/DDBJ whole genome shotgun (WGS) entry which is preliminary data.</text>
</comment>
<sequence length="868" mass="96660">MDWETDRLDAEEFDLEDAINQLCPSDSSSTSLPLLQILLRQRLLESTHQTAILREELLAACHSGDGESGCIEHIQDGIGRLLTTLSTIRSSSTEAQSIVESITKEIRTLDLAKANIETAIAGLKRLGMLVNAFDQLTRLVKAHKYKEIASSLQVVQTLTIHLDQLSTTVPRVALLFKSLQETQGVLRRTIMDQFSTAFEDKTVVNHKSQLADSCLVIDALGADARASLIDWYTTFQLREYRRIFSGALSEAGQLDNISRRYAWFRRTLKSHDEDPQGASHIFPDHWNVHVCLCAQFGEVTRDDLKDVLARSSSNLKVDILLNALQITTNFEREMSQKFAISYEDIAARSKSAHVGNPTPIRTAFEPYLGIFVDAQDQALSEMFKQFRTSIPKLSDYVEVGTEERPCSILATSMELFHFYRTTLDRCARLSTGKAFLDLCSIYKKWLKVYSEEILSTSLIGAINAHSNNGPSSSAFQDSSSSLISGLKSNTTSFLLCTCALLNTADYCAETADQLQIKLQETISVEFKSKVTLDSEQDLFRGIISAAISCLLKEFEEVSDPAFTRMVKTQWKDIEFVSDESSYILHLNQISSLFTDLIKSNVDQKKYFRSFCDKLVGSIVNRFTRSIVKCRPITPIGSEQMILDLQILKNHLHNLPKLENNDQNQNQIPSSYTRYLNKSIGKLDTLLKIIMSPIHPPEEFVKHYLVLVPCQSFTDFQKVLDFKGGKPQEQNRLLDVFLAITSVQPELADSSFLSSIDMNPDGPTSISSSGHHPTSTTGAVSLLQFSRLSGGTGGGGSIGRESSSSSNSINNGVSAHMASNLNTIASSNSDPSLLDTHQNQQNSSAFNDFKRFGQKFGIGLRFSRETKPE</sequence>
<reference evidence="11" key="1">
    <citation type="submission" date="2014-03" db="EMBL/GenBank/DDBJ databases">
        <title>The Genome Sequence of Puccinia striiformis f. sp. tritici PST-78.</title>
        <authorList>
            <consortium name="The Broad Institute Genome Sequencing Platform"/>
            <person name="Cuomo C."/>
            <person name="Hulbert S."/>
            <person name="Chen X."/>
            <person name="Walker B."/>
            <person name="Young S.K."/>
            <person name="Zeng Q."/>
            <person name="Gargeya S."/>
            <person name="Fitzgerald M."/>
            <person name="Haas B."/>
            <person name="Abouelleil A."/>
            <person name="Alvarado L."/>
            <person name="Arachchi H.M."/>
            <person name="Berlin A.M."/>
            <person name="Chapman S.B."/>
            <person name="Goldberg J."/>
            <person name="Griggs A."/>
            <person name="Gujja S."/>
            <person name="Hansen M."/>
            <person name="Howarth C."/>
            <person name="Imamovic A."/>
            <person name="Larimer J."/>
            <person name="McCowan C."/>
            <person name="Montmayeur A."/>
            <person name="Murphy C."/>
            <person name="Neiman D."/>
            <person name="Pearson M."/>
            <person name="Priest M."/>
            <person name="Roberts A."/>
            <person name="Saif S."/>
            <person name="Shea T."/>
            <person name="Sisk P."/>
            <person name="Sykes S."/>
            <person name="Wortman J."/>
            <person name="Nusbaum C."/>
            <person name="Birren B."/>
        </authorList>
    </citation>
    <scope>NUCLEOTIDE SEQUENCE [LARGE SCALE GENOMIC DNA]</scope>
    <source>
        <strain evidence="11">race PST-78</strain>
    </source>
</reference>
<gene>
    <name evidence="10" type="ORF">PSTG_00416</name>
</gene>
<evidence type="ECO:0000256" key="1">
    <source>
        <dbReference type="ARBA" id="ARBA00004150"/>
    </source>
</evidence>
<dbReference type="Pfam" id="PF16854">
    <property type="entry name" value="VPS53_C"/>
    <property type="match status" value="1"/>
</dbReference>
<feature type="compositionally biased region" description="Low complexity" evidence="7">
    <location>
        <begin position="798"/>
        <end position="812"/>
    </location>
</feature>
<evidence type="ECO:0000256" key="6">
    <source>
        <dbReference type="ARBA" id="ARBA00023136"/>
    </source>
</evidence>
<protein>
    <recommendedName>
        <fullName evidence="12">Vps53 N-terminal domain-containing protein</fullName>
    </recommendedName>
</protein>
<dbReference type="OrthoDB" id="10261632at2759"/>
<keyword evidence="4" id="KW-0967">Endosome</keyword>
<dbReference type="GO" id="GO:0005829">
    <property type="term" value="C:cytosol"/>
    <property type="evidence" value="ECO:0007669"/>
    <property type="project" value="GOC"/>
</dbReference>
<dbReference type="GO" id="GO:0000938">
    <property type="term" value="C:GARP complex"/>
    <property type="evidence" value="ECO:0007669"/>
    <property type="project" value="InterPro"/>
</dbReference>
<feature type="domain" description="Vps53 C-terminal" evidence="9">
    <location>
        <begin position="638"/>
        <end position="723"/>
    </location>
</feature>
<dbReference type="Pfam" id="PF04100">
    <property type="entry name" value="Vps53_N"/>
    <property type="match status" value="1"/>
</dbReference>
<evidence type="ECO:0000259" key="9">
    <source>
        <dbReference type="Pfam" id="PF16854"/>
    </source>
</evidence>
<dbReference type="Gene3D" id="1.10.357.110">
    <property type="entry name" value="Vacuolar protein sorting-associated protein 53, C-terminus"/>
    <property type="match status" value="1"/>
</dbReference>
<evidence type="ECO:0000256" key="5">
    <source>
        <dbReference type="ARBA" id="ARBA00023034"/>
    </source>
</evidence>
<dbReference type="Proteomes" id="UP000054564">
    <property type="component" value="Unassembled WGS sequence"/>
</dbReference>
<evidence type="ECO:0008006" key="12">
    <source>
        <dbReference type="Google" id="ProtNLM"/>
    </source>
</evidence>
<evidence type="ECO:0000313" key="11">
    <source>
        <dbReference type="Proteomes" id="UP000054564"/>
    </source>
</evidence>
<keyword evidence="6" id="KW-0472">Membrane</keyword>
<keyword evidence="5" id="KW-0333">Golgi apparatus</keyword>
<dbReference type="AlphaFoldDB" id="A0A0L0W511"/>
<dbReference type="EMBL" id="AJIL01000003">
    <property type="protein sequence ID" value="KNF06542.1"/>
    <property type="molecule type" value="Genomic_DNA"/>
</dbReference>
<evidence type="ECO:0000256" key="2">
    <source>
        <dbReference type="ARBA" id="ARBA00004481"/>
    </source>
</evidence>
<dbReference type="InterPro" id="IPR038260">
    <property type="entry name" value="Vps53_C_sf"/>
</dbReference>
<dbReference type="PANTHER" id="PTHR12820:SF0">
    <property type="entry name" value="VACUOLAR PROTEIN SORTING-ASSOCIATED PROTEIN 53 HOMOLOG"/>
    <property type="match status" value="1"/>
</dbReference>
<dbReference type="InterPro" id="IPR039766">
    <property type="entry name" value="Vps53"/>
</dbReference>
<name>A0A0L0W511_9BASI</name>
<dbReference type="PANTHER" id="PTHR12820">
    <property type="entry name" value="VACUOLAR SORTING PROTEIN 53"/>
    <property type="match status" value="1"/>
</dbReference>
<dbReference type="GO" id="GO:0042147">
    <property type="term" value="P:retrograde transport, endosome to Golgi"/>
    <property type="evidence" value="ECO:0007669"/>
    <property type="project" value="InterPro"/>
</dbReference>
<proteinExistence type="inferred from homology"/>
<accession>A0A0L0W511</accession>
<evidence type="ECO:0000256" key="4">
    <source>
        <dbReference type="ARBA" id="ARBA00022753"/>
    </source>
</evidence>
<organism evidence="10 11">
    <name type="scientific">Puccinia striiformis f. sp. tritici PST-78</name>
    <dbReference type="NCBI Taxonomy" id="1165861"/>
    <lineage>
        <taxon>Eukaryota</taxon>
        <taxon>Fungi</taxon>
        <taxon>Dikarya</taxon>
        <taxon>Basidiomycota</taxon>
        <taxon>Pucciniomycotina</taxon>
        <taxon>Pucciniomycetes</taxon>
        <taxon>Pucciniales</taxon>
        <taxon>Pucciniaceae</taxon>
        <taxon>Puccinia</taxon>
    </lineage>
</organism>
<keyword evidence="11" id="KW-1185">Reference proteome</keyword>
<comment type="subcellular location">
    <subcellularLocation>
        <location evidence="2">Endosome membrane</location>
        <topology evidence="2">Peripheral membrane protein</topology>
    </subcellularLocation>
    <subcellularLocation>
        <location evidence="1">Golgi apparatus</location>
        <location evidence="1">trans-Golgi network membrane</location>
        <topology evidence="1">Peripheral membrane protein</topology>
    </subcellularLocation>
</comment>
<evidence type="ECO:0000256" key="3">
    <source>
        <dbReference type="ARBA" id="ARBA00008628"/>
    </source>
</evidence>
<feature type="compositionally biased region" description="Low complexity" evidence="7">
    <location>
        <begin position="761"/>
        <end position="774"/>
    </location>
</feature>
<dbReference type="InterPro" id="IPR031745">
    <property type="entry name" value="Vps53_C"/>
</dbReference>
<dbReference type="GO" id="GO:0010008">
    <property type="term" value="C:endosome membrane"/>
    <property type="evidence" value="ECO:0007669"/>
    <property type="project" value="UniProtKB-SubCell"/>
</dbReference>
<feature type="domain" description="Vps53 N-terminal" evidence="8">
    <location>
        <begin position="12"/>
        <end position="386"/>
    </location>
</feature>
<feature type="region of interest" description="Disordered" evidence="7">
    <location>
        <begin position="790"/>
        <end position="812"/>
    </location>
</feature>
<comment type="similarity">
    <text evidence="3">Belongs to the VPS53 family.</text>
</comment>
<evidence type="ECO:0000259" key="8">
    <source>
        <dbReference type="Pfam" id="PF04100"/>
    </source>
</evidence>
<feature type="region of interest" description="Disordered" evidence="7">
    <location>
        <begin position="753"/>
        <end position="774"/>
    </location>
</feature>
<evidence type="ECO:0000256" key="7">
    <source>
        <dbReference type="SAM" id="MobiDB-lite"/>
    </source>
</evidence>
<dbReference type="InterPro" id="IPR007234">
    <property type="entry name" value="Vps53_N"/>
</dbReference>
<dbReference type="STRING" id="1165861.A0A0L0W511"/>